<keyword evidence="1" id="KW-0812">Transmembrane</keyword>
<dbReference type="AlphaFoldDB" id="A0A9P6CH13"/>
<dbReference type="Proteomes" id="UP000807353">
    <property type="component" value="Unassembled WGS sequence"/>
</dbReference>
<sequence length="86" mass="10629">MMRKTMMIGIRINCWMYQIYLFFHKMYSSTDHLHYFTYFLSSIVGFSTIPLRFIFRSPKFAFMLDPMNPYFSQFFWLTVRLLTLIH</sequence>
<reference evidence="2" key="1">
    <citation type="submission" date="2020-11" db="EMBL/GenBank/DDBJ databases">
        <authorList>
            <consortium name="DOE Joint Genome Institute"/>
            <person name="Ahrendt S."/>
            <person name="Riley R."/>
            <person name="Andreopoulos W."/>
            <person name="Labutti K."/>
            <person name="Pangilinan J."/>
            <person name="Ruiz-Duenas F.J."/>
            <person name="Barrasa J.M."/>
            <person name="Sanchez-Garcia M."/>
            <person name="Camarero S."/>
            <person name="Miyauchi S."/>
            <person name="Serrano A."/>
            <person name="Linde D."/>
            <person name="Babiker R."/>
            <person name="Drula E."/>
            <person name="Ayuso-Fernandez I."/>
            <person name="Pacheco R."/>
            <person name="Padilla G."/>
            <person name="Ferreira P."/>
            <person name="Barriuso J."/>
            <person name="Kellner H."/>
            <person name="Castanera R."/>
            <person name="Alfaro M."/>
            <person name="Ramirez L."/>
            <person name="Pisabarro A.G."/>
            <person name="Kuo A."/>
            <person name="Tritt A."/>
            <person name="Lipzen A."/>
            <person name="He G."/>
            <person name="Yan M."/>
            <person name="Ng V."/>
            <person name="Cullen D."/>
            <person name="Martin F."/>
            <person name="Rosso M.-N."/>
            <person name="Henrissat B."/>
            <person name="Hibbett D."/>
            <person name="Martinez A.T."/>
            <person name="Grigoriev I.V."/>
        </authorList>
    </citation>
    <scope>NUCLEOTIDE SEQUENCE</scope>
    <source>
        <strain evidence="2">CBS 247.69</strain>
    </source>
</reference>
<accession>A0A9P6CH13</accession>
<proteinExistence type="predicted"/>
<protein>
    <submittedName>
        <fullName evidence="2">Uncharacterized protein</fullName>
    </submittedName>
</protein>
<feature type="transmembrane region" description="Helical" evidence="1">
    <location>
        <begin position="35"/>
        <end position="55"/>
    </location>
</feature>
<feature type="transmembrane region" description="Helical" evidence="1">
    <location>
        <begin position="6"/>
        <end position="23"/>
    </location>
</feature>
<evidence type="ECO:0000313" key="3">
    <source>
        <dbReference type="Proteomes" id="UP000807353"/>
    </source>
</evidence>
<keyword evidence="1" id="KW-1133">Transmembrane helix</keyword>
<keyword evidence="1" id="KW-0472">Membrane</keyword>
<gene>
    <name evidence="2" type="ORF">BDZ94DRAFT_1252572</name>
</gene>
<keyword evidence="3" id="KW-1185">Reference proteome</keyword>
<comment type="caution">
    <text evidence="2">The sequence shown here is derived from an EMBL/GenBank/DDBJ whole genome shotgun (WGS) entry which is preliminary data.</text>
</comment>
<dbReference type="EMBL" id="MU150244">
    <property type="protein sequence ID" value="KAF9465921.1"/>
    <property type="molecule type" value="Genomic_DNA"/>
</dbReference>
<evidence type="ECO:0000313" key="2">
    <source>
        <dbReference type="EMBL" id="KAF9465921.1"/>
    </source>
</evidence>
<organism evidence="2 3">
    <name type="scientific">Collybia nuda</name>
    <dbReference type="NCBI Taxonomy" id="64659"/>
    <lineage>
        <taxon>Eukaryota</taxon>
        <taxon>Fungi</taxon>
        <taxon>Dikarya</taxon>
        <taxon>Basidiomycota</taxon>
        <taxon>Agaricomycotina</taxon>
        <taxon>Agaricomycetes</taxon>
        <taxon>Agaricomycetidae</taxon>
        <taxon>Agaricales</taxon>
        <taxon>Tricholomatineae</taxon>
        <taxon>Clitocybaceae</taxon>
        <taxon>Collybia</taxon>
    </lineage>
</organism>
<name>A0A9P6CH13_9AGAR</name>
<evidence type="ECO:0000256" key="1">
    <source>
        <dbReference type="SAM" id="Phobius"/>
    </source>
</evidence>